<protein>
    <submittedName>
        <fullName evidence="1">Uncharacterized protein</fullName>
    </submittedName>
</protein>
<proteinExistence type="predicted"/>
<reference evidence="1 2" key="1">
    <citation type="submission" date="2020-02" db="EMBL/GenBank/DDBJ databases">
        <title>Identification and distribution of gene clusters putatively required for synthesis of sphingolipid metabolism inhibitors in phylogenetically diverse species of the filamentous fungus Fusarium.</title>
        <authorList>
            <person name="Kim H.-S."/>
            <person name="Busman M."/>
            <person name="Brown D.W."/>
            <person name="Divon H."/>
            <person name="Uhlig S."/>
            <person name="Proctor R.H."/>
        </authorList>
    </citation>
    <scope>NUCLEOTIDE SEQUENCE [LARGE SCALE GENOMIC DNA]</scope>
    <source>
        <strain evidence="1 2">NRRL 2903</strain>
    </source>
</reference>
<dbReference type="EMBL" id="JAAMOD010000641">
    <property type="protein sequence ID" value="KAF5227243.1"/>
    <property type="molecule type" value="Genomic_DNA"/>
</dbReference>
<dbReference type="AlphaFoldDB" id="A0AAN5Z0M2"/>
<gene>
    <name evidence="1" type="ORF">FAUST_11903</name>
</gene>
<keyword evidence="2" id="KW-1185">Reference proteome</keyword>
<dbReference type="Proteomes" id="UP000537989">
    <property type="component" value="Unassembled WGS sequence"/>
</dbReference>
<sequence length="287" mass="34051">MTGIIKDMIDQVWCFQREYKVEPGGHKNPDNFKYYRKWGFTVYRTYYGKESDEHWHSLLYSLRHQTKLSFGDFKDDKDTDHDDCRRVQELFRLDAFENPSLIDGLDVRGIREFCFAELSKEEQDVMKGTRTITISIRPHEDQAMADHLFGFILLADEAVLKDIERGEFIVKAVSLDWDCYTGWGWVRIPTGYLLDLWTYLMWHDDRLERCLFFDRSEEDLAGHIWPADMALRLSGCCSKIRSWPHYENQNEMWKVECPSECICNTSGSEYERRLELADKILEDLCSE</sequence>
<accession>A0AAN5Z0M2</accession>
<name>A0AAN5Z0M2_FUSAU</name>
<comment type="caution">
    <text evidence="1">The sequence shown here is derived from an EMBL/GenBank/DDBJ whole genome shotgun (WGS) entry which is preliminary data.</text>
</comment>
<organism evidence="1 2">
    <name type="scientific">Fusarium austroamericanum</name>
    <dbReference type="NCBI Taxonomy" id="282268"/>
    <lineage>
        <taxon>Eukaryota</taxon>
        <taxon>Fungi</taxon>
        <taxon>Dikarya</taxon>
        <taxon>Ascomycota</taxon>
        <taxon>Pezizomycotina</taxon>
        <taxon>Sordariomycetes</taxon>
        <taxon>Hypocreomycetidae</taxon>
        <taxon>Hypocreales</taxon>
        <taxon>Nectriaceae</taxon>
        <taxon>Fusarium</taxon>
    </lineage>
</organism>
<evidence type="ECO:0000313" key="1">
    <source>
        <dbReference type="EMBL" id="KAF5227243.1"/>
    </source>
</evidence>
<evidence type="ECO:0000313" key="2">
    <source>
        <dbReference type="Proteomes" id="UP000537989"/>
    </source>
</evidence>